<dbReference type="GO" id="GO:0008726">
    <property type="term" value="F:alkanesulfonate monooxygenase activity"/>
    <property type="evidence" value="ECO:0007669"/>
    <property type="project" value="TreeGrafter"/>
</dbReference>
<dbReference type="EC" id="1.-.-.-" evidence="6"/>
<dbReference type="PANTHER" id="PTHR42847:SF4">
    <property type="entry name" value="ALKANESULFONATE MONOOXYGENASE-RELATED"/>
    <property type="match status" value="1"/>
</dbReference>
<dbReference type="SUPFAM" id="SSF51679">
    <property type="entry name" value="Bacterial luciferase-like"/>
    <property type="match status" value="1"/>
</dbReference>
<dbReference type="InterPro" id="IPR011251">
    <property type="entry name" value="Luciferase-like_dom"/>
</dbReference>
<dbReference type="InterPro" id="IPR036661">
    <property type="entry name" value="Luciferase-like_sf"/>
</dbReference>
<keyword evidence="7" id="KW-1185">Reference proteome</keyword>
<dbReference type="PANTHER" id="PTHR42847">
    <property type="entry name" value="ALKANESULFONATE MONOOXYGENASE"/>
    <property type="match status" value="1"/>
</dbReference>
<dbReference type="InterPro" id="IPR050172">
    <property type="entry name" value="SsuD_RutA_monooxygenase"/>
</dbReference>
<organism evidence="6 7">
    <name type="scientific">Trebonia kvetii</name>
    <dbReference type="NCBI Taxonomy" id="2480626"/>
    <lineage>
        <taxon>Bacteria</taxon>
        <taxon>Bacillati</taxon>
        <taxon>Actinomycetota</taxon>
        <taxon>Actinomycetes</taxon>
        <taxon>Streptosporangiales</taxon>
        <taxon>Treboniaceae</taxon>
        <taxon>Trebonia</taxon>
    </lineage>
</organism>
<dbReference type="Proteomes" id="UP000460272">
    <property type="component" value="Unassembled WGS sequence"/>
</dbReference>
<accession>A0A6P2BYW2</accession>
<dbReference type="InterPro" id="IPR019921">
    <property type="entry name" value="Lucif-like_OxRdtase_Rv2161c"/>
</dbReference>
<keyword evidence="3 6" id="KW-0560">Oxidoreductase</keyword>
<feature type="domain" description="Luciferase-like" evidence="5">
    <location>
        <begin position="21"/>
        <end position="236"/>
    </location>
</feature>
<keyword evidence="4" id="KW-0503">Monooxygenase</keyword>
<evidence type="ECO:0000256" key="2">
    <source>
        <dbReference type="ARBA" id="ARBA00022643"/>
    </source>
</evidence>
<evidence type="ECO:0000256" key="1">
    <source>
        <dbReference type="ARBA" id="ARBA00022630"/>
    </source>
</evidence>
<proteinExistence type="predicted"/>
<keyword evidence="2" id="KW-0288">FMN</keyword>
<dbReference type="RefSeq" id="WP_145857315.1">
    <property type="nucleotide sequence ID" value="NZ_RPFW01000005.1"/>
</dbReference>
<dbReference type="Pfam" id="PF00296">
    <property type="entry name" value="Bac_luciferase"/>
    <property type="match status" value="1"/>
</dbReference>
<dbReference type="GO" id="GO:0046306">
    <property type="term" value="P:alkanesulfonate catabolic process"/>
    <property type="evidence" value="ECO:0007669"/>
    <property type="project" value="TreeGrafter"/>
</dbReference>
<dbReference type="NCBIfam" id="TIGR03619">
    <property type="entry name" value="F420_Rv2161c"/>
    <property type="match status" value="1"/>
</dbReference>
<evidence type="ECO:0000259" key="5">
    <source>
        <dbReference type="Pfam" id="PF00296"/>
    </source>
</evidence>
<evidence type="ECO:0000313" key="7">
    <source>
        <dbReference type="Proteomes" id="UP000460272"/>
    </source>
</evidence>
<reference evidence="6 7" key="1">
    <citation type="submission" date="2018-11" db="EMBL/GenBank/DDBJ databases">
        <title>Trebonia kvetii gen.nov., sp.nov., a novel acidophilic actinobacterium, and proposal of the new actinobacterial family Treboniaceae fam. nov.</title>
        <authorList>
            <person name="Rapoport D."/>
            <person name="Sagova-Mareckova M."/>
            <person name="Sedlacek I."/>
            <person name="Provaznik J."/>
            <person name="Kralova S."/>
            <person name="Pavlinic D."/>
            <person name="Benes V."/>
            <person name="Kopecky J."/>
        </authorList>
    </citation>
    <scope>NUCLEOTIDE SEQUENCE [LARGE SCALE GENOMIC DNA]</scope>
    <source>
        <strain evidence="6 7">15Tr583</strain>
    </source>
</reference>
<comment type="caution">
    <text evidence="6">The sequence shown here is derived from an EMBL/GenBank/DDBJ whole genome shotgun (WGS) entry which is preliminary data.</text>
</comment>
<keyword evidence="1" id="KW-0285">Flavoprotein</keyword>
<dbReference type="Gene3D" id="3.20.20.30">
    <property type="entry name" value="Luciferase-like domain"/>
    <property type="match status" value="1"/>
</dbReference>
<evidence type="ECO:0000256" key="3">
    <source>
        <dbReference type="ARBA" id="ARBA00023002"/>
    </source>
</evidence>
<name>A0A6P2BYW2_9ACTN</name>
<dbReference type="EMBL" id="RPFW01000005">
    <property type="protein sequence ID" value="TVZ02373.1"/>
    <property type="molecule type" value="Genomic_DNA"/>
</dbReference>
<evidence type="ECO:0000256" key="4">
    <source>
        <dbReference type="ARBA" id="ARBA00023033"/>
    </source>
</evidence>
<evidence type="ECO:0000313" key="6">
    <source>
        <dbReference type="EMBL" id="TVZ02373.1"/>
    </source>
</evidence>
<protein>
    <submittedName>
        <fullName evidence="6">TIGR03619 family F420-dependent LLM class oxidoreductase</fullName>
        <ecNumber evidence="6">1.-.-.-</ecNumber>
    </submittedName>
</protein>
<sequence length="288" mass="31223">MSGTRPPAALHYFATDQSLPVTDFARAAAERGFDAVLLPEHTHIPVSTGSPYPGGGDLPERYRRTLDPYVALSAIAARTDLKIGTCVALVAQHDPIALAKTIATLDFISGGRFSLGVGYGWNAPELANHGRDTAKRRAIVREHVALMRALWQDTEAEFHGDHASLSPSWAWPKPVQRPSVPVLLGCQLTPRGQAEIIGWADGWIGFAGDLDVFAGQVATLRARWAEAERTEVGPLIRPMLPIVDDDTLRRSFERLQGLGVDQVVLDLQAVEGDIRVVLDRYAAALAAL</sequence>
<dbReference type="OrthoDB" id="3206024at2"/>
<dbReference type="AlphaFoldDB" id="A0A6P2BYW2"/>
<gene>
    <name evidence="6" type="ORF">EAS64_26590</name>
</gene>